<gene>
    <name evidence="2" type="ORF">PODLI_1B003625</name>
</gene>
<dbReference type="Proteomes" id="UP001178461">
    <property type="component" value="Chromosome 2"/>
</dbReference>
<name>A0AA35JY10_9SAUR</name>
<dbReference type="EMBL" id="OX395127">
    <property type="protein sequence ID" value="CAI5766798.1"/>
    <property type="molecule type" value="Genomic_DNA"/>
</dbReference>
<feature type="region of interest" description="Disordered" evidence="1">
    <location>
        <begin position="1"/>
        <end position="51"/>
    </location>
</feature>
<dbReference type="AlphaFoldDB" id="A0AA35JY10"/>
<reference evidence="2" key="1">
    <citation type="submission" date="2022-12" db="EMBL/GenBank/DDBJ databases">
        <authorList>
            <person name="Alioto T."/>
            <person name="Alioto T."/>
            <person name="Gomez Garrido J."/>
        </authorList>
    </citation>
    <scope>NUCLEOTIDE SEQUENCE</scope>
</reference>
<sequence length="51" mass="4832">MAKRRVGGSGGGWEAASGTQASGLGSVPQGPLAEAEDDDAAEDEMAAGAAA</sequence>
<accession>A0AA35JY10</accession>
<feature type="compositionally biased region" description="Acidic residues" evidence="1">
    <location>
        <begin position="34"/>
        <end position="45"/>
    </location>
</feature>
<protein>
    <submittedName>
        <fullName evidence="2">Uncharacterized protein</fullName>
    </submittedName>
</protein>
<organism evidence="2 3">
    <name type="scientific">Podarcis lilfordi</name>
    <name type="common">Lilford's wall lizard</name>
    <dbReference type="NCBI Taxonomy" id="74358"/>
    <lineage>
        <taxon>Eukaryota</taxon>
        <taxon>Metazoa</taxon>
        <taxon>Chordata</taxon>
        <taxon>Craniata</taxon>
        <taxon>Vertebrata</taxon>
        <taxon>Euteleostomi</taxon>
        <taxon>Lepidosauria</taxon>
        <taxon>Squamata</taxon>
        <taxon>Bifurcata</taxon>
        <taxon>Unidentata</taxon>
        <taxon>Episquamata</taxon>
        <taxon>Laterata</taxon>
        <taxon>Lacertibaenia</taxon>
        <taxon>Lacertidae</taxon>
        <taxon>Podarcis</taxon>
    </lineage>
</organism>
<keyword evidence="3" id="KW-1185">Reference proteome</keyword>
<proteinExistence type="predicted"/>
<evidence type="ECO:0000313" key="3">
    <source>
        <dbReference type="Proteomes" id="UP001178461"/>
    </source>
</evidence>
<evidence type="ECO:0000313" key="2">
    <source>
        <dbReference type="EMBL" id="CAI5766798.1"/>
    </source>
</evidence>
<evidence type="ECO:0000256" key="1">
    <source>
        <dbReference type="SAM" id="MobiDB-lite"/>
    </source>
</evidence>